<gene>
    <name evidence="1" type="ORF">SAMN04488556_4045</name>
</gene>
<evidence type="ECO:0000313" key="1">
    <source>
        <dbReference type="EMBL" id="SFT04352.1"/>
    </source>
</evidence>
<protein>
    <submittedName>
        <fullName evidence="1">Uncharacterized protein</fullName>
    </submittedName>
</protein>
<name>A0A1I6US94_9EURY</name>
<reference evidence="2" key="1">
    <citation type="submission" date="2016-10" db="EMBL/GenBank/DDBJ databases">
        <authorList>
            <person name="Varghese N."/>
            <person name="Submissions S."/>
        </authorList>
    </citation>
    <scope>NUCLEOTIDE SEQUENCE [LARGE SCALE GENOMIC DNA]</scope>
    <source>
        <strain evidence="2">DSM 22427</strain>
    </source>
</reference>
<accession>A0A1I6US94</accession>
<dbReference type="Proteomes" id="UP000199199">
    <property type="component" value="Unassembled WGS sequence"/>
</dbReference>
<proteinExistence type="predicted"/>
<organism evidence="1 2">
    <name type="scientific">Halostagnicola kamekurae</name>
    <dbReference type="NCBI Taxonomy" id="619731"/>
    <lineage>
        <taxon>Archaea</taxon>
        <taxon>Methanobacteriati</taxon>
        <taxon>Methanobacteriota</taxon>
        <taxon>Stenosarchaea group</taxon>
        <taxon>Halobacteria</taxon>
        <taxon>Halobacteriales</taxon>
        <taxon>Natrialbaceae</taxon>
        <taxon>Halostagnicola</taxon>
    </lineage>
</organism>
<sequence>MRAYRWTFYQFQYLFALPCKIQGANLARLPAMKLLLSTRYIEYAINYKNNIY</sequence>
<evidence type="ECO:0000313" key="2">
    <source>
        <dbReference type="Proteomes" id="UP000199199"/>
    </source>
</evidence>
<keyword evidence="2" id="KW-1185">Reference proteome</keyword>
<dbReference type="EMBL" id="FOZS01000006">
    <property type="protein sequence ID" value="SFT04352.1"/>
    <property type="molecule type" value="Genomic_DNA"/>
</dbReference>
<dbReference type="AlphaFoldDB" id="A0A1I6US94"/>